<dbReference type="EMBL" id="LAZR01042784">
    <property type="protein sequence ID" value="KKL08684.1"/>
    <property type="molecule type" value="Genomic_DNA"/>
</dbReference>
<proteinExistence type="predicted"/>
<organism evidence="1">
    <name type="scientific">marine sediment metagenome</name>
    <dbReference type="NCBI Taxonomy" id="412755"/>
    <lineage>
        <taxon>unclassified sequences</taxon>
        <taxon>metagenomes</taxon>
        <taxon>ecological metagenomes</taxon>
    </lineage>
</organism>
<accession>A0A0F9AGJ9</accession>
<gene>
    <name evidence="1" type="ORF">LCGC14_2573440</name>
</gene>
<protein>
    <submittedName>
        <fullName evidence="1">Uncharacterized protein</fullName>
    </submittedName>
</protein>
<dbReference type="AlphaFoldDB" id="A0A0F9AGJ9"/>
<evidence type="ECO:0000313" key="1">
    <source>
        <dbReference type="EMBL" id="KKL08684.1"/>
    </source>
</evidence>
<name>A0A0F9AGJ9_9ZZZZ</name>
<reference evidence="1" key="1">
    <citation type="journal article" date="2015" name="Nature">
        <title>Complex archaea that bridge the gap between prokaryotes and eukaryotes.</title>
        <authorList>
            <person name="Spang A."/>
            <person name="Saw J.H."/>
            <person name="Jorgensen S.L."/>
            <person name="Zaremba-Niedzwiedzka K."/>
            <person name="Martijn J."/>
            <person name="Lind A.E."/>
            <person name="van Eijk R."/>
            <person name="Schleper C."/>
            <person name="Guy L."/>
            <person name="Ettema T.J."/>
        </authorList>
    </citation>
    <scope>NUCLEOTIDE SEQUENCE</scope>
</reference>
<feature type="non-terminal residue" evidence="1">
    <location>
        <position position="1"/>
    </location>
</feature>
<sequence length="130" mass="14948">IKGMKAEAREQLNQIGVGMGTPADNLNKARLQKQINYYERLIDEGKAPKVAGTERDRMAAEAKGLKDKVTAAMLTRYQMDHPAKNPGVIQKQVRFMQTYKKDIQRYKELQRALEPNDPTAVDLEQYRREK</sequence>
<comment type="caution">
    <text evidence="1">The sequence shown here is derived from an EMBL/GenBank/DDBJ whole genome shotgun (WGS) entry which is preliminary data.</text>
</comment>